<dbReference type="AlphaFoldDB" id="A0A0E2Z7V9"/>
<dbReference type="Gene3D" id="3.40.50.1820">
    <property type="entry name" value="alpha/beta hydrolase"/>
    <property type="match status" value="1"/>
</dbReference>
<dbReference type="InterPro" id="IPR029058">
    <property type="entry name" value="AB_hydrolase_fold"/>
</dbReference>
<dbReference type="SUPFAM" id="SSF53474">
    <property type="entry name" value="alpha/beta-Hydrolases"/>
    <property type="match status" value="1"/>
</dbReference>
<name>A0A0E2Z7V9_9GAMM</name>
<protein>
    <submittedName>
        <fullName evidence="4">Alpha/beta hydrolase</fullName>
    </submittedName>
</protein>
<dbReference type="PANTHER" id="PTHR43798">
    <property type="entry name" value="MONOACYLGLYCEROL LIPASE"/>
    <property type="match status" value="1"/>
</dbReference>
<evidence type="ECO:0000256" key="1">
    <source>
        <dbReference type="ARBA" id="ARBA00022801"/>
    </source>
</evidence>
<sequence>MTRHTSKPSARRSMRQSKSQTEEEAVKSRLEQLKKIFITRWVEVDNLFIHARVNTEQAPDNVLPVVLVHGLGLSSTYLLPIAAELAHEHPVYAPDLPGFGLSAKPKRVLNVQQLGDALAAWIEATGLPQVALLGNSFGCQIIIECMARHPELIACAILQGPTTSPSERSWFWQFVRWQQNSNPKPMGEIARQDYRACGIYRLARTFQYSIRHRPEDILAQIKIPVLVVRGSDDPICHSEWVDEIVHLLPGGKKVVIPEVQHTLVWTAPSQLAEVCRPFLANATSLG</sequence>
<dbReference type="GO" id="GO:0016787">
    <property type="term" value="F:hydrolase activity"/>
    <property type="evidence" value="ECO:0007669"/>
    <property type="project" value="UniProtKB-KW"/>
</dbReference>
<dbReference type="InterPro" id="IPR050266">
    <property type="entry name" value="AB_hydrolase_sf"/>
</dbReference>
<evidence type="ECO:0000256" key="2">
    <source>
        <dbReference type="SAM" id="MobiDB-lite"/>
    </source>
</evidence>
<dbReference type="Proteomes" id="UP000028839">
    <property type="component" value="Unassembled WGS sequence"/>
</dbReference>
<reference evidence="4 5" key="1">
    <citation type="submission" date="2014-07" db="EMBL/GenBank/DDBJ databases">
        <title>Comparative analysis of Nitrosococcus oceani genome inventories of strains from Pacific and Atlantic gyres.</title>
        <authorList>
            <person name="Lim C.K."/>
            <person name="Wang L."/>
            <person name="Sayavedra-Soto L.A."/>
            <person name="Klotz M.G."/>
        </authorList>
    </citation>
    <scope>NUCLEOTIDE SEQUENCE [LARGE SCALE GENOMIC DNA]</scope>
    <source>
        <strain evidence="4 5">C-27</strain>
    </source>
</reference>
<dbReference type="GO" id="GO:0016020">
    <property type="term" value="C:membrane"/>
    <property type="evidence" value="ECO:0007669"/>
    <property type="project" value="TreeGrafter"/>
</dbReference>
<proteinExistence type="predicted"/>
<dbReference type="OrthoDB" id="9808398at2"/>
<dbReference type="InterPro" id="IPR000073">
    <property type="entry name" value="AB_hydrolase_1"/>
</dbReference>
<keyword evidence="1 4" id="KW-0378">Hydrolase</keyword>
<dbReference type="HOGENOM" id="CLU_020336_13_8_6"/>
<gene>
    <name evidence="4" type="ORF">IB75_07580</name>
</gene>
<feature type="region of interest" description="Disordered" evidence="2">
    <location>
        <begin position="1"/>
        <end position="25"/>
    </location>
</feature>
<evidence type="ECO:0000313" key="5">
    <source>
        <dbReference type="Proteomes" id="UP000028839"/>
    </source>
</evidence>
<dbReference type="PRINTS" id="PR00111">
    <property type="entry name" value="ABHYDROLASE"/>
</dbReference>
<dbReference type="EMBL" id="JPGN01000043">
    <property type="protein sequence ID" value="KFI19665.1"/>
    <property type="molecule type" value="Genomic_DNA"/>
</dbReference>
<dbReference type="PANTHER" id="PTHR43798:SF31">
    <property type="entry name" value="AB HYDROLASE SUPERFAMILY PROTEIN YCLE"/>
    <property type="match status" value="1"/>
</dbReference>
<evidence type="ECO:0000313" key="4">
    <source>
        <dbReference type="EMBL" id="KFI19665.1"/>
    </source>
</evidence>
<organism evidence="4 5">
    <name type="scientific">Nitrosococcus oceani C-27</name>
    <dbReference type="NCBI Taxonomy" id="314279"/>
    <lineage>
        <taxon>Bacteria</taxon>
        <taxon>Pseudomonadati</taxon>
        <taxon>Pseudomonadota</taxon>
        <taxon>Gammaproteobacteria</taxon>
        <taxon>Chromatiales</taxon>
        <taxon>Chromatiaceae</taxon>
        <taxon>Nitrosococcus</taxon>
    </lineage>
</organism>
<evidence type="ECO:0000259" key="3">
    <source>
        <dbReference type="Pfam" id="PF12697"/>
    </source>
</evidence>
<accession>A0A0E2Z7V9</accession>
<feature type="compositionally biased region" description="Basic residues" evidence="2">
    <location>
        <begin position="1"/>
        <end position="15"/>
    </location>
</feature>
<dbReference type="Pfam" id="PF12697">
    <property type="entry name" value="Abhydrolase_6"/>
    <property type="match status" value="1"/>
</dbReference>
<comment type="caution">
    <text evidence="4">The sequence shown here is derived from an EMBL/GenBank/DDBJ whole genome shotgun (WGS) entry which is preliminary data.</text>
</comment>
<feature type="domain" description="AB hydrolase-1" evidence="3">
    <location>
        <begin position="65"/>
        <end position="273"/>
    </location>
</feature>